<feature type="transmembrane region" description="Helical" evidence="1">
    <location>
        <begin position="28"/>
        <end position="50"/>
    </location>
</feature>
<keyword evidence="1" id="KW-0472">Membrane</keyword>
<evidence type="ECO:0000256" key="1">
    <source>
        <dbReference type="SAM" id="Phobius"/>
    </source>
</evidence>
<evidence type="ECO:0000313" key="2">
    <source>
        <dbReference type="EMBL" id="MBC3536182.1"/>
    </source>
</evidence>
<name>A0ABR6VHJ4_9FIRM</name>
<proteinExistence type="predicted"/>
<keyword evidence="1" id="KW-0812">Transmembrane</keyword>
<keyword evidence="1" id="KW-1133">Transmembrane helix</keyword>
<dbReference type="EMBL" id="JACOGK010000005">
    <property type="protein sequence ID" value="MBC3536182.1"/>
    <property type="molecule type" value="Genomic_DNA"/>
</dbReference>
<sequence length="185" mass="20532">MGMEKNTYSCAFGKCLKPSRNGFLLMEAALSVLLVSMLFLSLVPAAALAVRHFEACRVRTELALQGILLDQTLYTSLRYADTITLSNHSQLIILSEQRKSGFSVRGEVVYKILSNGSEQPLTGSRVGAAVERQIVAKPLAADGRCFYFEGPYIVVSLCLQSKDGLYRWPCYMKVRPLGRIDEKNT</sequence>
<dbReference type="Proteomes" id="UP000606870">
    <property type="component" value="Unassembled WGS sequence"/>
</dbReference>
<organism evidence="2 3">
    <name type="scientific">Megasphaera hominis</name>
    <dbReference type="NCBI Taxonomy" id="159836"/>
    <lineage>
        <taxon>Bacteria</taxon>
        <taxon>Bacillati</taxon>
        <taxon>Bacillota</taxon>
        <taxon>Negativicutes</taxon>
        <taxon>Veillonellales</taxon>
        <taxon>Veillonellaceae</taxon>
        <taxon>Megasphaera</taxon>
    </lineage>
</organism>
<evidence type="ECO:0000313" key="3">
    <source>
        <dbReference type="Proteomes" id="UP000606870"/>
    </source>
</evidence>
<gene>
    <name evidence="2" type="ORF">H8J70_02765</name>
</gene>
<accession>A0ABR6VHJ4</accession>
<reference evidence="2 3" key="1">
    <citation type="submission" date="2020-08" db="EMBL/GenBank/DDBJ databases">
        <authorList>
            <person name="Liu C."/>
            <person name="Sun Q."/>
        </authorList>
    </citation>
    <scope>NUCLEOTIDE SEQUENCE [LARGE SCALE GENOMIC DNA]</scope>
    <source>
        <strain evidence="2 3">NSJ-59</strain>
    </source>
</reference>
<comment type="caution">
    <text evidence="2">The sequence shown here is derived from an EMBL/GenBank/DDBJ whole genome shotgun (WGS) entry which is preliminary data.</text>
</comment>
<dbReference type="RefSeq" id="WP_186502340.1">
    <property type="nucleotide sequence ID" value="NZ_JACOGK010000005.1"/>
</dbReference>
<keyword evidence="3" id="KW-1185">Reference proteome</keyword>
<protein>
    <submittedName>
        <fullName evidence="2">Uncharacterized protein</fullName>
    </submittedName>
</protein>